<evidence type="ECO:0000313" key="5">
    <source>
        <dbReference type="EMBL" id="KAK7232247.1"/>
    </source>
</evidence>
<feature type="compositionally biased region" description="Basic residues" evidence="3">
    <location>
        <begin position="904"/>
        <end position="914"/>
    </location>
</feature>
<reference evidence="5 6" key="1">
    <citation type="submission" date="2024-03" db="EMBL/GenBank/DDBJ databases">
        <title>Aureococcus anophagefferens CCMP1851 and Kratosvirus quantuckense: Draft genome of a second virus-susceptible host strain in the model system.</title>
        <authorList>
            <person name="Chase E."/>
            <person name="Truchon A.R."/>
            <person name="Schepens W."/>
            <person name="Wilhelm S.W."/>
        </authorList>
    </citation>
    <scope>NUCLEOTIDE SEQUENCE [LARGE SCALE GENOMIC DNA]</scope>
    <source>
        <strain evidence="5 6">CCMP1851</strain>
    </source>
</reference>
<sequence>MYGLRVGADMYESNKLTGAIDELYVYTSALDREAISVLYGSVTASPTVTPAPSTYYFEGTLRAYYSFDEGNATDATGAYSGDTYKNGHARNLGPAESRDGGTRGFDGEVYAVLPDALTYEALTGDEERTICLWARIDDWDGGFLFEYGSDSAGGASFGLAVGDAESNVTLALSGSYQTVVTIYGNTSYIDWDDWHHYCLTYDGSDVTVVTIYGNTSYIDWDDWHHYCLTYDGSDVVLYFDGLAEATAPASLDTETMYGLRVGADMYESNKLTGAIDELYVYTSALDREAISVLYGSVTASPTVTPAPSTYYFEGTLRAYYSFDEGNATDATGAYSGDTYKNGHARTSARRRAATAGRALGFDGEVYAVLPDALTYEALTGDEERTICLWARIDDWDGGFLFEYGSDSADGASFGLAVGDAESNVTLALSGSYQTVVTIYGNTSYIDWDDWHHYCLTYDGSDVVLYFDGLAEATARRLSTRRPCTGFEWAPTCTILPDALTYEALTGDEERTICLWARIDDWDGGFLFEYGSDSADGGASFGLAVGDAESNVTLALSGSYQTVVTIYGNTSYIDWDDWHHYCLTYDGSDVTMYGLRVGADMYESNKLTGAIDELYVYTSALDREAISVLYGSVTASPPVTPAPSTYYFEGTLRAYYSFDEGNATDATGAYSGDTYKNGHARNLGPTESRDGGDALGFDGEVYAVLPDALTYEALTGDEERTICLWARIDDWDGGFLFEYGSDSADGASFGLAVGDAESNVTLALSGSYQTVVTIYGNTSYIDWDDWHHYCLTYDGSDVVLYFDGLAEATAPASLDTETMYGLRVGADMYESNKLTGAIDELYVYTSALDREAISVLYGSVTASPTVTPAPSTYYFEGTLRAYYSFDEGNATDATGAYSGDTYKNGHARTSARRRAATAGTRSASTAKSTQSCPTL</sequence>
<feature type="region of interest" description="Disordered" evidence="3">
    <location>
        <begin position="895"/>
        <end position="934"/>
    </location>
</feature>
<dbReference type="Pfam" id="PF13385">
    <property type="entry name" value="Laminin_G_3"/>
    <property type="match status" value="3"/>
</dbReference>
<dbReference type="SMART" id="SM00560">
    <property type="entry name" value="LamGL"/>
    <property type="match status" value="2"/>
</dbReference>
<feature type="domain" description="LamG-like jellyroll fold" evidence="4">
    <location>
        <begin position="129"/>
        <end position="288"/>
    </location>
</feature>
<dbReference type="EMBL" id="JBBJCI010000370">
    <property type="protein sequence ID" value="KAK7232247.1"/>
    <property type="molecule type" value="Genomic_DNA"/>
</dbReference>
<gene>
    <name evidence="5" type="ORF">SO694_00030246</name>
</gene>
<evidence type="ECO:0000313" key="6">
    <source>
        <dbReference type="Proteomes" id="UP001363151"/>
    </source>
</evidence>
<dbReference type="PANTHER" id="PTHR46682">
    <property type="entry name" value="ADHESION G-PROTEIN COUPLED RECEPTOR V1"/>
    <property type="match status" value="1"/>
</dbReference>
<dbReference type="SUPFAM" id="SSF49899">
    <property type="entry name" value="Concanavalin A-like lectins/glucanases"/>
    <property type="match status" value="5"/>
</dbReference>
<dbReference type="InterPro" id="IPR026919">
    <property type="entry name" value="ADGRV1"/>
</dbReference>
<dbReference type="InterPro" id="IPR006558">
    <property type="entry name" value="LamG-like"/>
</dbReference>
<feature type="compositionally biased region" description="Low complexity" evidence="3">
    <location>
        <begin position="915"/>
        <end position="928"/>
    </location>
</feature>
<dbReference type="InterPro" id="IPR013320">
    <property type="entry name" value="ConA-like_dom_sf"/>
</dbReference>
<dbReference type="PANTHER" id="PTHR46682:SF1">
    <property type="entry name" value="ADHESION G-PROTEIN COUPLED RECEPTOR V1"/>
    <property type="match status" value="1"/>
</dbReference>
<evidence type="ECO:0000259" key="4">
    <source>
        <dbReference type="SMART" id="SM00560"/>
    </source>
</evidence>
<evidence type="ECO:0000256" key="1">
    <source>
        <dbReference type="ARBA" id="ARBA00022729"/>
    </source>
</evidence>
<keyword evidence="2" id="KW-1015">Disulfide bond</keyword>
<evidence type="ECO:0000256" key="2">
    <source>
        <dbReference type="ARBA" id="ARBA00023157"/>
    </source>
</evidence>
<keyword evidence="6" id="KW-1185">Reference proteome</keyword>
<proteinExistence type="predicted"/>
<name>A0ABR1FK16_AURAN</name>
<organism evidence="5 6">
    <name type="scientific">Aureococcus anophagefferens</name>
    <name type="common">Harmful bloom alga</name>
    <dbReference type="NCBI Taxonomy" id="44056"/>
    <lineage>
        <taxon>Eukaryota</taxon>
        <taxon>Sar</taxon>
        <taxon>Stramenopiles</taxon>
        <taxon>Ochrophyta</taxon>
        <taxon>Pelagophyceae</taxon>
        <taxon>Pelagomonadales</taxon>
        <taxon>Pelagomonadaceae</taxon>
        <taxon>Aureococcus</taxon>
    </lineage>
</organism>
<evidence type="ECO:0000256" key="3">
    <source>
        <dbReference type="SAM" id="MobiDB-lite"/>
    </source>
</evidence>
<feature type="domain" description="LamG-like jellyroll fold" evidence="4">
    <location>
        <begin position="720"/>
        <end position="850"/>
    </location>
</feature>
<dbReference type="Gene3D" id="2.60.120.200">
    <property type="match status" value="7"/>
</dbReference>
<accession>A0ABR1FK16</accession>
<protein>
    <recommendedName>
        <fullName evidence="4">LamG-like jellyroll fold domain-containing protein</fullName>
    </recommendedName>
</protein>
<dbReference type="Proteomes" id="UP001363151">
    <property type="component" value="Unassembled WGS sequence"/>
</dbReference>
<comment type="caution">
    <text evidence="5">The sequence shown here is derived from an EMBL/GenBank/DDBJ whole genome shotgun (WGS) entry which is preliminary data.</text>
</comment>
<keyword evidence="1" id="KW-0732">Signal</keyword>